<dbReference type="PANTHER" id="PTHR31751:SF44">
    <property type="entry name" value="SI:CH211-211K8.4-RELATED"/>
    <property type="match status" value="1"/>
</dbReference>
<dbReference type="Proteomes" id="UP001159427">
    <property type="component" value="Unassembled WGS sequence"/>
</dbReference>
<name>A0ABN8MFJ0_9CNID</name>
<dbReference type="EMBL" id="CALNXI010000446">
    <property type="protein sequence ID" value="CAH3027314.1"/>
    <property type="molecule type" value="Genomic_DNA"/>
</dbReference>
<dbReference type="PANTHER" id="PTHR31751">
    <property type="entry name" value="SI:CH211-108C17.2-RELATED-RELATED"/>
    <property type="match status" value="1"/>
</dbReference>
<comment type="caution">
    <text evidence="1">The sequence shown here is derived from an EMBL/GenBank/DDBJ whole genome shotgun (WGS) entry which is preliminary data.</text>
</comment>
<evidence type="ECO:0000313" key="2">
    <source>
        <dbReference type="Proteomes" id="UP001159427"/>
    </source>
</evidence>
<accession>A0ABN8MFJ0</accession>
<keyword evidence="2" id="KW-1185">Reference proteome</keyword>
<protein>
    <submittedName>
        <fullName evidence="1">Uncharacterized protein</fullName>
    </submittedName>
</protein>
<reference evidence="1 2" key="1">
    <citation type="submission" date="2022-05" db="EMBL/GenBank/DDBJ databases">
        <authorList>
            <consortium name="Genoscope - CEA"/>
            <person name="William W."/>
        </authorList>
    </citation>
    <scope>NUCLEOTIDE SEQUENCE [LARGE SCALE GENOMIC DNA]</scope>
</reference>
<evidence type="ECO:0000313" key="1">
    <source>
        <dbReference type="EMBL" id="CAH3027314.1"/>
    </source>
</evidence>
<proteinExistence type="predicted"/>
<sequence>MREECGKKCAELGKPVINHFFDLWHVGKKKHLMLKCFAIFTEIQKVLTKLSKEKNCEIIARWRKACVRHFYWAVTSTQESLGKVKVAKFQAFLKAYEKLYTALTKTSLTKGIEKASSVEQTSCLEGYHSVVNQFAPKMLAYSYLGMLCRSVLAALHFNYNLRRETKVDDQGQPRLHISYPKYKEGEATVREVRVAPNYEYVAEIYESLITTP</sequence>
<organism evidence="1 2">
    <name type="scientific">Porites evermanni</name>
    <dbReference type="NCBI Taxonomy" id="104178"/>
    <lineage>
        <taxon>Eukaryota</taxon>
        <taxon>Metazoa</taxon>
        <taxon>Cnidaria</taxon>
        <taxon>Anthozoa</taxon>
        <taxon>Hexacorallia</taxon>
        <taxon>Scleractinia</taxon>
        <taxon>Fungiina</taxon>
        <taxon>Poritidae</taxon>
        <taxon>Porites</taxon>
    </lineage>
</organism>
<gene>
    <name evidence="1" type="ORF">PEVE_00031243</name>
</gene>